<sequence>MAKRRHFGSFCVALSYNFPTSMYRAIEPVALIAYSTKVHQYHDWLLRLDGTRILSNRRAKEDFKLVSEVCGYRSGDIMPRILEMP</sequence>
<name>A0AAV1TI29_9STRA</name>
<accession>A0AAV1TI29</accession>
<evidence type="ECO:0000313" key="2">
    <source>
        <dbReference type="Proteomes" id="UP001162060"/>
    </source>
</evidence>
<dbReference type="EMBL" id="CAKLBY020000058">
    <property type="protein sequence ID" value="CAK7921692.1"/>
    <property type="molecule type" value="Genomic_DNA"/>
</dbReference>
<evidence type="ECO:0008006" key="3">
    <source>
        <dbReference type="Google" id="ProtNLM"/>
    </source>
</evidence>
<dbReference type="AlphaFoldDB" id="A0AAV1TI29"/>
<evidence type="ECO:0000313" key="1">
    <source>
        <dbReference type="EMBL" id="CAK7921692.1"/>
    </source>
</evidence>
<reference evidence="1" key="1">
    <citation type="submission" date="2024-01" db="EMBL/GenBank/DDBJ databases">
        <authorList>
            <person name="Webb A."/>
        </authorList>
    </citation>
    <scope>NUCLEOTIDE SEQUENCE</scope>
    <source>
        <strain evidence="1">Pm1</strain>
    </source>
</reference>
<comment type="caution">
    <text evidence="1">The sequence shown here is derived from an EMBL/GenBank/DDBJ whole genome shotgun (WGS) entry which is preliminary data.</text>
</comment>
<dbReference type="Proteomes" id="UP001162060">
    <property type="component" value="Unassembled WGS sequence"/>
</dbReference>
<proteinExistence type="predicted"/>
<organism evidence="1 2">
    <name type="scientific">Peronospora matthiolae</name>
    <dbReference type="NCBI Taxonomy" id="2874970"/>
    <lineage>
        <taxon>Eukaryota</taxon>
        <taxon>Sar</taxon>
        <taxon>Stramenopiles</taxon>
        <taxon>Oomycota</taxon>
        <taxon>Peronosporomycetes</taxon>
        <taxon>Peronosporales</taxon>
        <taxon>Peronosporaceae</taxon>
        <taxon>Peronospora</taxon>
    </lineage>
</organism>
<protein>
    <recommendedName>
        <fullName evidence="3">LAGLIDADG endonuclease</fullName>
    </recommendedName>
</protein>
<gene>
    <name evidence="1" type="ORF">PM001_LOCUS7269</name>
</gene>